<reference evidence="2" key="1">
    <citation type="submission" date="2021-01" db="EMBL/GenBank/DDBJ databases">
        <authorList>
            <person name="Corre E."/>
            <person name="Pelletier E."/>
            <person name="Niang G."/>
            <person name="Scheremetjew M."/>
            <person name="Finn R."/>
            <person name="Kale V."/>
            <person name="Holt S."/>
            <person name="Cochrane G."/>
            <person name="Meng A."/>
            <person name="Brown T."/>
            <person name="Cohen L."/>
        </authorList>
    </citation>
    <scope>NUCLEOTIDE SEQUENCE</scope>
    <source>
        <strain evidence="2">CCMP281</strain>
    </source>
</reference>
<feature type="compositionally biased region" description="Polar residues" evidence="1">
    <location>
        <begin position="80"/>
        <end position="99"/>
    </location>
</feature>
<feature type="region of interest" description="Disordered" evidence="1">
    <location>
        <begin position="54"/>
        <end position="147"/>
    </location>
</feature>
<organism evidence="2">
    <name type="scientific">Haptolina ericina</name>
    <dbReference type="NCBI Taxonomy" id="156174"/>
    <lineage>
        <taxon>Eukaryota</taxon>
        <taxon>Haptista</taxon>
        <taxon>Haptophyta</taxon>
        <taxon>Prymnesiophyceae</taxon>
        <taxon>Prymnesiales</taxon>
        <taxon>Prymnesiaceae</taxon>
        <taxon>Haptolina</taxon>
    </lineage>
</organism>
<accession>A0A7S3BCI2</accession>
<protein>
    <submittedName>
        <fullName evidence="2">Uncharacterized protein</fullName>
    </submittedName>
</protein>
<feature type="compositionally biased region" description="Low complexity" evidence="1">
    <location>
        <begin position="130"/>
        <end position="147"/>
    </location>
</feature>
<sequence>MNAASTQNPAIMLSVLLDSLNDPAASKPSRATTEAALLLCEELTNRLRSLLDPDISSRQSVGKGSSGGQPEADLRGHEPGSSSSTEIEAVESSETSGSSALLAPADPVARTKARQGPSRPSARQRRKQSRQAMQAMQAHQTQAQHTQLAIQEDHFSLLEQQQFEFEQAMWRGGWQMMPRAPTVYPAVAPPRAEFQQYMWNCGWQMVPITPGRITPVTVRNLAPGPADSTAGLATLQPEAADVDGAAQNAAASNAEQVDLSAQSAPVPEQLDLSLRERFRRCLKVYRWQRMQSVWTKWMATQE</sequence>
<dbReference type="EMBL" id="HBHX01051582">
    <property type="protein sequence ID" value="CAE0131057.1"/>
    <property type="molecule type" value="Transcribed_RNA"/>
</dbReference>
<gene>
    <name evidence="2" type="ORF">HERI1096_LOCUS28476</name>
</gene>
<dbReference type="AlphaFoldDB" id="A0A7S3BCI2"/>
<name>A0A7S3BCI2_9EUKA</name>
<evidence type="ECO:0000256" key="1">
    <source>
        <dbReference type="SAM" id="MobiDB-lite"/>
    </source>
</evidence>
<proteinExistence type="predicted"/>
<evidence type="ECO:0000313" key="2">
    <source>
        <dbReference type="EMBL" id="CAE0131057.1"/>
    </source>
</evidence>